<accession>A0A164SUZ7</accession>
<proteinExistence type="predicted"/>
<dbReference type="OrthoDB" id="3066632at2759"/>
<keyword evidence="2" id="KW-1185">Reference proteome</keyword>
<evidence type="ECO:0000313" key="1">
    <source>
        <dbReference type="EMBL" id="KZS91835.1"/>
    </source>
</evidence>
<organism evidence="1 2">
    <name type="scientific">Sistotremastrum niveocremeum HHB9708</name>
    <dbReference type="NCBI Taxonomy" id="1314777"/>
    <lineage>
        <taxon>Eukaryota</taxon>
        <taxon>Fungi</taxon>
        <taxon>Dikarya</taxon>
        <taxon>Basidiomycota</taxon>
        <taxon>Agaricomycotina</taxon>
        <taxon>Agaricomycetes</taxon>
        <taxon>Sistotremastrales</taxon>
        <taxon>Sistotremastraceae</taxon>
        <taxon>Sertulicium</taxon>
        <taxon>Sertulicium niveocremeum</taxon>
    </lineage>
</organism>
<evidence type="ECO:0000313" key="2">
    <source>
        <dbReference type="Proteomes" id="UP000076722"/>
    </source>
</evidence>
<reference evidence="1 2" key="1">
    <citation type="journal article" date="2016" name="Mol. Biol. Evol.">
        <title>Comparative Genomics of Early-Diverging Mushroom-Forming Fungi Provides Insights into the Origins of Lignocellulose Decay Capabilities.</title>
        <authorList>
            <person name="Nagy L.G."/>
            <person name="Riley R."/>
            <person name="Tritt A."/>
            <person name="Adam C."/>
            <person name="Daum C."/>
            <person name="Floudas D."/>
            <person name="Sun H."/>
            <person name="Yadav J.S."/>
            <person name="Pangilinan J."/>
            <person name="Larsson K.H."/>
            <person name="Matsuura K."/>
            <person name="Barry K."/>
            <person name="Labutti K."/>
            <person name="Kuo R."/>
            <person name="Ohm R.A."/>
            <person name="Bhattacharya S.S."/>
            <person name="Shirouzu T."/>
            <person name="Yoshinaga Y."/>
            <person name="Martin F.M."/>
            <person name="Grigoriev I.V."/>
            <person name="Hibbett D.S."/>
        </authorList>
    </citation>
    <scope>NUCLEOTIDE SEQUENCE [LARGE SCALE GENOMIC DNA]</scope>
    <source>
        <strain evidence="1 2">HHB9708</strain>
    </source>
</reference>
<protein>
    <submittedName>
        <fullName evidence="1">Uncharacterized protein</fullName>
    </submittedName>
</protein>
<dbReference type="Proteomes" id="UP000076722">
    <property type="component" value="Unassembled WGS sequence"/>
</dbReference>
<sequence length="179" mass="19277">MTTVLSLDAASEIQAYLKSHALPEGGYLLVEQTSDASIPFSWEEFPLRVKGSIDTSSLSVSADAQVYVPIKGWTTIAHIAGSLKTGVSVSVNVLIAKGTITIKIENYQGADWLTLILDLTVLGSYNFSKTIHLFKVPFATNVQYNGISAGISKEWLEQLRLFSQLALAEKSLPAVSTAA</sequence>
<dbReference type="EMBL" id="KV419413">
    <property type="protein sequence ID" value="KZS91835.1"/>
    <property type="molecule type" value="Genomic_DNA"/>
</dbReference>
<name>A0A164SUZ7_9AGAM</name>
<gene>
    <name evidence="1" type="ORF">SISNIDRAFT_487147</name>
</gene>
<dbReference type="AlphaFoldDB" id="A0A164SUZ7"/>